<comment type="caution">
    <text evidence="1">The sequence shown here is derived from an EMBL/GenBank/DDBJ whole genome shotgun (WGS) entry which is preliminary data.</text>
</comment>
<dbReference type="AlphaFoldDB" id="A0AAE3QQU1"/>
<sequence>MENSIRDKSLEQLENNYLPIPNENSVTGLVYNVLSLRKKLLKNYSIADLRLCISQNQGLPYLVPIAIPIIEKNPLAGNFPYPGALLLALLTSDKLFWEEHSDYKKRIITIFDKRVMQLIAEAELSEEIKQDLFYWLHKFDNDTNQ</sequence>
<dbReference type="InterPro" id="IPR040547">
    <property type="entry name" value="CdiI"/>
</dbReference>
<name>A0AAE3QQU1_9BACT</name>
<dbReference type="Pfam" id="PF18616">
    <property type="entry name" value="CdiI_3"/>
    <property type="match status" value="1"/>
</dbReference>
<organism evidence="1 2">
    <name type="scientific">Xanthocytophaga flava</name>
    <dbReference type="NCBI Taxonomy" id="3048013"/>
    <lineage>
        <taxon>Bacteria</taxon>
        <taxon>Pseudomonadati</taxon>
        <taxon>Bacteroidota</taxon>
        <taxon>Cytophagia</taxon>
        <taxon>Cytophagales</taxon>
        <taxon>Rhodocytophagaceae</taxon>
        <taxon>Xanthocytophaga</taxon>
    </lineage>
</organism>
<gene>
    <name evidence="1" type="ORF">QNI16_11160</name>
</gene>
<evidence type="ECO:0000313" key="1">
    <source>
        <dbReference type="EMBL" id="MDJ1481043.1"/>
    </source>
</evidence>
<dbReference type="CDD" id="cd20691">
    <property type="entry name" value="CdiI_EC536-like"/>
    <property type="match status" value="1"/>
</dbReference>
<dbReference type="RefSeq" id="WP_313978327.1">
    <property type="nucleotide sequence ID" value="NZ_JASJOS010000004.1"/>
</dbReference>
<protein>
    <submittedName>
        <fullName evidence="1">Contact-dependent growth inhibition system immunity protein</fullName>
    </submittedName>
</protein>
<proteinExistence type="predicted"/>
<accession>A0AAE3QQU1</accession>
<dbReference type="Proteomes" id="UP001241110">
    <property type="component" value="Unassembled WGS sequence"/>
</dbReference>
<dbReference type="EMBL" id="JASJOS010000004">
    <property type="protein sequence ID" value="MDJ1481043.1"/>
    <property type="molecule type" value="Genomic_DNA"/>
</dbReference>
<reference evidence="1" key="1">
    <citation type="submission" date="2023-05" db="EMBL/GenBank/DDBJ databases">
        <authorList>
            <person name="Zhang X."/>
        </authorList>
    </citation>
    <scope>NUCLEOTIDE SEQUENCE</scope>
    <source>
        <strain evidence="1">YF14B1</strain>
    </source>
</reference>
<evidence type="ECO:0000313" key="2">
    <source>
        <dbReference type="Proteomes" id="UP001241110"/>
    </source>
</evidence>